<dbReference type="ExpressionAtlas" id="C6T9B6">
    <property type="expression patterns" value="baseline"/>
</dbReference>
<dbReference type="AlphaFoldDB" id="C6T9B6"/>
<dbReference type="Pfam" id="PF00085">
    <property type="entry name" value="Thioredoxin"/>
    <property type="match status" value="1"/>
</dbReference>
<dbReference type="CDD" id="cd02984">
    <property type="entry name" value="TRX_PICOT"/>
    <property type="match status" value="1"/>
</dbReference>
<feature type="domain" description="Thioredoxin" evidence="2">
    <location>
        <begin position="1"/>
        <end position="130"/>
    </location>
</feature>
<dbReference type="InterPro" id="IPR004480">
    <property type="entry name" value="Monothiol_GRX-rel"/>
</dbReference>
<dbReference type="EMBL" id="BT094082">
    <property type="protein sequence ID" value="ACU18418.1"/>
    <property type="molecule type" value="mRNA"/>
</dbReference>
<dbReference type="InterPro" id="IPR036249">
    <property type="entry name" value="Thioredoxin-like_sf"/>
</dbReference>
<dbReference type="PROSITE" id="PS51352">
    <property type="entry name" value="THIOREDOXIN_2"/>
    <property type="match status" value="1"/>
</dbReference>
<dbReference type="Pfam" id="PF00462">
    <property type="entry name" value="Glutaredoxin"/>
    <property type="match status" value="1"/>
</dbReference>
<dbReference type="FunFam" id="3.40.30.10:FF:000092">
    <property type="entry name" value="Monothiol glutaredoxin"/>
    <property type="match status" value="1"/>
</dbReference>
<protein>
    <recommendedName>
        <fullName evidence="2">Thioredoxin domain-containing protein</fullName>
    </recommendedName>
</protein>
<dbReference type="Gene3D" id="3.40.30.10">
    <property type="entry name" value="Glutaredoxin"/>
    <property type="match status" value="2"/>
</dbReference>
<dbReference type="SUPFAM" id="SSF52833">
    <property type="entry name" value="Thioredoxin-like"/>
    <property type="match status" value="2"/>
</dbReference>
<accession>C6T9B6</accession>
<comment type="similarity">
    <text evidence="1">Belongs to the glutaredoxin family. CGFS subfamily.</text>
</comment>
<organism evidence="3">
    <name type="scientific">Glycine max</name>
    <name type="common">Soybean</name>
    <name type="synonym">Glycine hispida</name>
    <dbReference type="NCBI Taxonomy" id="3847"/>
    <lineage>
        <taxon>Eukaryota</taxon>
        <taxon>Viridiplantae</taxon>
        <taxon>Streptophyta</taxon>
        <taxon>Embryophyta</taxon>
        <taxon>Tracheophyta</taxon>
        <taxon>Spermatophyta</taxon>
        <taxon>Magnoliopsida</taxon>
        <taxon>eudicotyledons</taxon>
        <taxon>Gunneridae</taxon>
        <taxon>Pentapetalae</taxon>
        <taxon>rosids</taxon>
        <taxon>fabids</taxon>
        <taxon>Fabales</taxon>
        <taxon>Fabaceae</taxon>
        <taxon>Papilionoideae</taxon>
        <taxon>50 kb inversion clade</taxon>
        <taxon>NPAAA clade</taxon>
        <taxon>indigoferoid/millettioid clade</taxon>
        <taxon>Phaseoleae</taxon>
        <taxon>Glycine</taxon>
        <taxon>Glycine subgen. Soja</taxon>
    </lineage>
</organism>
<name>C6T9B6_SOYBN</name>
<dbReference type="PANTHER" id="PTHR10293">
    <property type="entry name" value="GLUTAREDOXIN FAMILY MEMBER"/>
    <property type="match status" value="1"/>
</dbReference>
<evidence type="ECO:0000256" key="1">
    <source>
        <dbReference type="ARBA" id="ARBA00008983"/>
    </source>
</evidence>
<dbReference type="PANTHER" id="PTHR10293:SF73">
    <property type="entry name" value="GLUTAREDOXIN-3"/>
    <property type="match status" value="1"/>
</dbReference>
<sequence>MGGSVRDVKSKGEVDEVVASGSPVILHFWASWCEASKHMDQLFSHLSTDFPNARFLRVEAEEQPEISEAYSVSAVPFFAFCKDGKTFDTLEGADPSSLANKVAKVAGSINPGESASPASLGMAAGASVLETVKELAKDNDSSKEKNQVQPGLSGPLKKRIQQLVDSNPVMLFMKGTPEEPKCGFSTKVVVVLNEERVKFGSFDVLSDSEVREA</sequence>
<evidence type="ECO:0000313" key="3">
    <source>
        <dbReference type="EMBL" id="ACU18418.1"/>
    </source>
</evidence>
<reference evidence="3" key="1">
    <citation type="submission" date="2009-08" db="EMBL/GenBank/DDBJ databases">
        <authorList>
            <person name="Cheung F."/>
            <person name="Xiao Y."/>
            <person name="Chan A."/>
            <person name="Moskal W."/>
            <person name="Town C.D."/>
        </authorList>
    </citation>
    <scope>NUCLEOTIDE SEQUENCE</scope>
</reference>
<dbReference type="PROSITE" id="PS51354">
    <property type="entry name" value="GLUTAREDOXIN_2"/>
    <property type="match status" value="1"/>
</dbReference>
<dbReference type="InterPro" id="IPR002109">
    <property type="entry name" value="Glutaredoxin"/>
</dbReference>
<dbReference type="InterPro" id="IPR013766">
    <property type="entry name" value="Thioredoxin_domain"/>
</dbReference>
<proteinExistence type="evidence at transcript level"/>
<evidence type="ECO:0000259" key="2">
    <source>
        <dbReference type="PROSITE" id="PS51352"/>
    </source>
</evidence>